<dbReference type="GO" id="GO:0006289">
    <property type="term" value="P:nucleotide-excision repair"/>
    <property type="evidence" value="ECO:0007669"/>
    <property type="project" value="InterPro"/>
</dbReference>
<dbReference type="EMBL" id="AJIL01000090">
    <property type="protein sequence ID" value="KNE95870.1"/>
    <property type="molecule type" value="Genomic_DNA"/>
</dbReference>
<dbReference type="GO" id="GO:0000111">
    <property type="term" value="C:nucleotide-excision repair factor 2 complex"/>
    <property type="evidence" value="ECO:0007669"/>
    <property type="project" value="TreeGrafter"/>
</dbReference>
<sequence>MSSYSENQSDEDDEQVDWEEVDVDEIHDARRNSEEDLTQEVVFDIVLSKAGEQRSTKKRSANSAVERQIRHEVHRTHTITLLTAGLFRNRLLNDALLRARLLSLVPLPLVNAFHTFSPETHPLDRDRSRLFDSALKDLISWWWQSFQVNNAFDGMISRSWSEAEALYRISDDASGKGKSKGNSQEDAFLQLLESGEPIHGVKSMMKRALLMKGSRDMSAQLFTSCLRALDIPARLVFSLQPVTWRGAGGGGKSANPTADTQEGPTPGGSKLSNNTDPKVTPRKAKTQSVAAEKSKVKSKRGELATKAEKAAKAIKAKSIRTGAGRTQRSHETIEGEDEDVGLESVPDTVAASSPRHTPVIKLRKSKPPTTSRDWAKSPSPEPQEMIRPPTDERMVLC</sequence>
<evidence type="ECO:0000256" key="1">
    <source>
        <dbReference type="SAM" id="MobiDB-lite"/>
    </source>
</evidence>
<accession>A0A0L0V9A0</accession>
<dbReference type="InterPro" id="IPR004583">
    <property type="entry name" value="DNA_repair_Rad4"/>
</dbReference>
<organism evidence="2 3">
    <name type="scientific">Puccinia striiformis f. sp. tritici PST-78</name>
    <dbReference type="NCBI Taxonomy" id="1165861"/>
    <lineage>
        <taxon>Eukaryota</taxon>
        <taxon>Fungi</taxon>
        <taxon>Dikarya</taxon>
        <taxon>Basidiomycota</taxon>
        <taxon>Pucciniomycotina</taxon>
        <taxon>Pucciniomycetes</taxon>
        <taxon>Pucciniales</taxon>
        <taxon>Pucciniaceae</taxon>
        <taxon>Puccinia</taxon>
    </lineage>
</organism>
<evidence type="ECO:0000313" key="2">
    <source>
        <dbReference type="EMBL" id="KNE95870.1"/>
    </source>
</evidence>
<feature type="compositionally biased region" description="Polar residues" evidence="1">
    <location>
        <begin position="254"/>
        <end position="263"/>
    </location>
</feature>
<reference evidence="3" key="1">
    <citation type="submission" date="2014-03" db="EMBL/GenBank/DDBJ databases">
        <title>The Genome Sequence of Puccinia striiformis f. sp. tritici PST-78.</title>
        <authorList>
            <consortium name="The Broad Institute Genome Sequencing Platform"/>
            <person name="Cuomo C."/>
            <person name="Hulbert S."/>
            <person name="Chen X."/>
            <person name="Walker B."/>
            <person name="Young S.K."/>
            <person name="Zeng Q."/>
            <person name="Gargeya S."/>
            <person name="Fitzgerald M."/>
            <person name="Haas B."/>
            <person name="Abouelleil A."/>
            <person name="Alvarado L."/>
            <person name="Arachchi H.M."/>
            <person name="Berlin A.M."/>
            <person name="Chapman S.B."/>
            <person name="Goldberg J."/>
            <person name="Griggs A."/>
            <person name="Gujja S."/>
            <person name="Hansen M."/>
            <person name="Howarth C."/>
            <person name="Imamovic A."/>
            <person name="Larimer J."/>
            <person name="McCowan C."/>
            <person name="Montmayeur A."/>
            <person name="Murphy C."/>
            <person name="Neiman D."/>
            <person name="Pearson M."/>
            <person name="Priest M."/>
            <person name="Roberts A."/>
            <person name="Saif S."/>
            <person name="Shea T."/>
            <person name="Sisk P."/>
            <person name="Sykes S."/>
            <person name="Wortman J."/>
            <person name="Nusbaum C."/>
            <person name="Birren B."/>
        </authorList>
    </citation>
    <scope>NUCLEOTIDE SEQUENCE [LARGE SCALE GENOMIC DNA]</scope>
    <source>
        <strain evidence="3">race PST-78</strain>
    </source>
</reference>
<name>A0A0L0V9A0_9BASI</name>
<dbReference type="GO" id="GO:0003697">
    <property type="term" value="F:single-stranded DNA binding"/>
    <property type="evidence" value="ECO:0007669"/>
    <property type="project" value="TreeGrafter"/>
</dbReference>
<feature type="compositionally biased region" description="Basic and acidic residues" evidence="1">
    <location>
        <begin position="292"/>
        <end position="311"/>
    </location>
</feature>
<evidence type="ECO:0000313" key="3">
    <source>
        <dbReference type="Proteomes" id="UP000054564"/>
    </source>
</evidence>
<dbReference type="Proteomes" id="UP000054564">
    <property type="component" value="Unassembled WGS sequence"/>
</dbReference>
<dbReference type="GO" id="GO:0071942">
    <property type="term" value="C:XPC complex"/>
    <property type="evidence" value="ECO:0007669"/>
    <property type="project" value="TreeGrafter"/>
</dbReference>
<dbReference type="AlphaFoldDB" id="A0A0L0V9A0"/>
<dbReference type="GO" id="GO:0005737">
    <property type="term" value="C:cytoplasm"/>
    <property type="evidence" value="ECO:0007669"/>
    <property type="project" value="TreeGrafter"/>
</dbReference>
<dbReference type="STRING" id="1165861.A0A0L0V9A0"/>
<feature type="region of interest" description="Disordered" evidence="1">
    <location>
        <begin position="247"/>
        <end position="397"/>
    </location>
</feature>
<dbReference type="InterPro" id="IPR036985">
    <property type="entry name" value="Transglutaminase-like_sf"/>
</dbReference>
<keyword evidence="3" id="KW-1185">Reference proteome</keyword>
<protein>
    <submittedName>
        <fullName evidence="2">Uncharacterized protein</fullName>
    </submittedName>
</protein>
<gene>
    <name evidence="2" type="ORF">PSTG_10788</name>
</gene>
<dbReference type="GO" id="GO:0003684">
    <property type="term" value="F:damaged DNA binding"/>
    <property type="evidence" value="ECO:0007669"/>
    <property type="project" value="InterPro"/>
</dbReference>
<dbReference type="SUPFAM" id="SSF54001">
    <property type="entry name" value="Cysteine proteinases"/>
    <property type="match status" value="1"/>
</dbReference>
<feature type="region of interest" description="Disordered" evidence="1">
    <location>
        <begin position="1"/>
        <end position="32"/>
    </location>
</feature>
<proteinExistence type="predicted"/>
<dbReference type="PANTHER" id="PTHR12135:SF0">
    <property type="entry name" value="DNA REPAIR PROTEIN COMPLEMENTING XP-C CELLS"/>
    <property type="match status" value="1"/>
</dbReference>
<dbReference type="GO" id="GO:0006298">
    <property type="term" value="P:mismatch repair"/>
    <property type="evidence" value="ECO:0007669"/>
    <property type="project" value="TreeGrafter"/>
</dbReference>
<comment type="caution">
    <text evidence="2">The sequence shown here is derived from an EMBL/GenBank/DDBJ whole genome shotgun (WGS) entry which is preliminary data.</text>
</comment>
<dbReference type="InterPro" id="IPR038765">
    <property type="entry name" value="Papain-like_cys_pep_sf"/>
</dbReference>
<dbReference type="PANTHER" id="PTHR12135">
    <property type="entry name" value="DNA REPAIR PROTEIN XP-C / RAD4"/>
    <property type="match status" value="1"/>
</dbReference>
<dbReference type="Gene3D" id="3.90.260.10">
    <property type="entry name" value="Transglutaminase-like"/>
    <property type="match status" value="1"/>
</dbReference>
<feature type="compositionally biased region" description="Acidic residues" evidence="1">
    <location>
        <begin position="8"/>
        <end position="23"/>
    </location>
</feature>